<protein>
    <submittedName>
        <fullName evidence="2">Uncharacterized protein</fullName>
    </submittedName>
</protein>
<dbReference type="EMBL" id="JACEFI010000014">
    <property type="protein sequence ID" value="KAH0595090.1"/>
    <property type="molecule type" value="Genomic_DNA"/>
</dbReference>
<keyword evidence="3" id="KW-1185">Reference proteome</keyword>
<accession>A0A9P8MAL9</accession>
<feature type="chain" id="PRO_5040298268" evidence="1">
    <location>
        <begin position="18"/>
        <end position="83"/>
    </location>
</feature>
<name>A0A9P8MAL9_9HYPO</name>
<gene>
    <name evidence="2" type="ORF">MHUMG1_07390</name>
</gene>
<evidence type="ECO:0000256" key="1">
    <source>
        <dbReference type="SAM" id="SignalP"/>
    </source>
</evidence>
<evidence type="ECO:0000313" key="2">
    <source>
        <dbReference type="EMBL" id="KAH0595090.1"/>
    </source>
</evidence>
<sequence length="83" mass="9402">MKFISATIATLASVVAASPYYRQDCDPGYRCNPSDAQVVDVCQDGQWVFNGRCQPWEVCENIEDTPYCVKADAHAYHYFPEVF</sequence>
<feature type="signal peptide" evidence="1">
    <location>
        <begin position="1"/>
        <end position="17"/>
    </location>
</feature>
<keyword evidence="1" id="KW-0732">Signal</keyword>
<reference evidence="2 3" key="1">
    <citation type="submission" date="2020-07" db="EMBL/GenBank/DDBJ databases">
        <title>Metarhizium humberi genome.</title>
        <authorList>
            <person name="Lysoe E."/>
        </authorList>
    </citation>
    <scope>NUCLEOTIDE SEQUENCE [LARGE SCALE GENOMIC DNA]</scope>
    <source>
        <strain evidence="2 3">ESALQ1638</strain>
    </source>
</reference>
<comment type="caution">
    <text evidence="2">The sequence shown here is derived from an EMBL/GenBank/DDBJ whole genome shotgun (WGS) entry which is preliminary data.</text>
</comment>
<dbReference type="Proteomes" id="UP000764110">
    <property type="component" value="Unassembled WGS sequence"/>
</dbReference>
<dbReference type="AlphaFoldDB" id="A0A9P8MAL9"/>
<organism evidence="2 3">
    <name type="scientific">Metarhizium humberi</name>
    <dbReference type="NCBI Taxonomy" id="2596975"/>
    <lineage>
        <taxon>Eukaryota</taxon>
        <taxon>Fungi</taxon>
        <taxon>Dikarya</taxon>
        <taxon>Ascomycota</taxon>
        <taxon>Pezizomycotina</taxon>
        <taxon>Sordariomycetes</taxon>
        <taxon>Hypocreomycetidae</taxon>
        <taxon>Hypocreales</taxon>
        <taxon>Clavicipitaceae</taxon>
        <taxon>Metarhizium</taxon>
    </lineage>
</organism>
<evidence type="ECO:0000313" key="3">
    <source>
        <dbReference type="Proteomes" id="UP000764110"/>
    </source>
</evidence>
<proteinExistence type="predicted"/>